<dbReference type="AlphaFoldDB" id="A0A9E7H868"/>
<protein>
    <submittedName>
        <fullName evidence="2">A-type R2R3 Myb protein</fullName>
    </submittedName>
</protein>
<evidence type="ECO:0000256" key="1">
    <source>
        <dbReference type="SAM" id="MobiDB-lite"/>
    </source>
</evidence>
<reference evidence="2" key="1">
    <citation type="submission" date="2022-05" db="EMBL/GenBank/DDBJ databases">
        <title>The Musa troglodytarum L. genome provides insights into the mechanism of non-climacteric behaviour and enrichment of carotenoids.</title>
        <authorList>
            <person name="Wang J."/>
        </authorList>
    </citation>
    <scope>NUCLEOTIDE SEQUENCE</scope>
    <source>
        <tissue evidence="2">Leaf</tissue>
    </source>
</reference>
<keyword evidence="3" id="KW-1185">Reference proteome</keyword>
<feature type="region of interest" description="Disordered" evidence="1">
    <location>
        <begin position="33"/>
        <end position="59"/>
    </location>
</feature>
<proteinExistence type="predicted"/>
<dbReference type="OrthoDB" id="735895at2759"/>
<feature type="compositionally biased region" description="Basic and acidic residues" evidence="1">
    <location>
        <begin position="36"/>
        <end position="54"/>
    </location>
</feature>
<gene>
    <name evidence="2" type="ORF">MUK42_17971</name>
</gene>
<evidence type="ECO:0000313" key="2">
    <source>
        <dbReference type="EMBL" id="URE25302.1"/>
    </source>
</evidence>
<name>A0A9E7H868_9LILI</name>
<accession>A0A9E7H868</accession>
<organism evidence="2 3">
    <name type="scientific">Musa troglodytarum</name>
    <name type="common">fe'i banana</name>
    <dbReference type="NCBI Taxonomy" id="320322"/>
    <lineage>
        <taxon>Eukaryota</taxon>
        <taxon>Viridiplantae</taxon>
        <taxon>Streptophyta</taxon>
        <taxon>Embryophyta</taxon>
        <taxon>Tracheophyta</taxon>
        <taxon>Spermatophyta</taxon>
        <taxon>Magnoliopsida</taxon>
        <taxon>Liliopsida</taxon>
        <taxon>Zingiberales</taxon>
        <taxon>Musaceae</taxon>
        <taxon>Musa</taxon>
    </lineage>
</organism>
<evidence type="ECO:0000313" key="3">
    <source>
        <dbReference type="Proteomes" id="UP001055439"/>
    </source>
</evidence>
<dbReference type="Proteomes" id="UP001055439">
    <property type="component" value="Chromosome 8"/>
</dbReference>
<sequence>MVSDPLLVSLSMGIGRAVEVWEELQAQVDKLPQIGPEEREHHQGGGRGHHEAARHTRKQYFTMFSVPSAASESESEHRGHVL</sequence>
<dbReference type="EMBL" id="CP097510">
    <property type="protein sequence ID" value="URE25302.1"/>
    <property type="molecule type" value="Genomic_DNA"/>
</dbReference>